<evidence type="ECO:0000256" key="3">
    <source>
        <dbReference type="ARBA" id="ARBA00023004"/>
    </source>
</evidence>
<organism evidence="8 9">
    <name type="scientific">Kolteria novifilia</name>
    <dbReference type="NCBI Taxonomy" id="2527975"/>
    <lineage>
        <taxon>Bacteria</taxon>
        <taxon>Pseudomonadati</taxon>
        <taxon>Planctomycetota</taxon>
        <taxon>Planctomycetia</taxon>
        <taxon>Kolteriales</taxon>
        <taxon>Kolteriaceae</taxon>
        <taxon>Kolteria</taxon>
    </lineage>
</organism>
<dbReference type="Proteomes" id="UP000317093">
    <property type="component" value="Chromosome"/>
</dbReference>
<keyword evidence="9" id="KW-1185">Reference proteome</keyword>
<dbReference type="InterPro" id="IPR051395">
    <property type="entry name" value="Cytochrome_c_Peroxidase/MauG"/>
</dbReference>
<keyword evidence="2 4" id="KW-0479">Metal-binding</keyword>
<evidence type="ECO:0000256" key="4">
    <source>
        <dbReference type="PROSITE-ProRule" id="PRU00433"/>
    </source>
</evidence>
<feature type="compositionally biased region" description="Basic and acidic residues" evidence="5">
    <location>
        <begin position="349"/>
        <end position="364"/>
    </location>
</feature>
<keyword evidence="1 4" id="KW-0349">Heme</keyword>
<evidence type="ECO:0000256" key="2">
    <source>
        <dbReference type="ARBA" id="ARBA00022723"/>
    </source>
</evidence>
<dbReference type="Pfam" id="PF06537">
    <property type="entry name" value="DHOR"/>
    <property type="match status" value="1"/>
</dbReference>
<dbReference type="SUPFAM" id="SSF46626">
    <property type="entry name" value="Cytochrome c"/>
    <property type="match status" value="2"/>
</dbReference>
<dbReference type="GO" id="GO:0004130">
    <property type="term" value="F:cytochrome-c peroxidase activity"/>
    <property type="evidence" value="ECO:0007669"/>
    <property type="project" value="UniProtKB-EC"/>
</dbReference>
<evidence type="ECO:0000313" key="9">
    <source>
        <dbReference type="Proteomes" id="UP000317093"/>
    </source>
</evidence>
<feature type="region of interest" description="Disordered" evidence="5">
    <location>
        <begin position="343"/>
        <end position="364"/>
    </location>
</feature>
<dbReference type="RefSeq" id="WP_145257902.1">
    <property type="nucleotide sequence ID" value="NZ_CP036279.1"/>
</dbReference>
<dbReference type="InterPro" id="IPR010538">
    <property type="entry name" value="DHOR"/>
</dbReference>
<evidence type="ECO:0000313" key="8">
    <source>
        <dbReference type="EMBL" id="QDU61292.1"/>
    </source>
</evidence>
<dbReference type="PANTHER" id="PTHR30600:SF4">
    <property type="entry name" value="CYTOCHROME C DOMAIN-CONTAINING PROTEIN"/>
    <property type="match status" value="1"/>
</dbReference>
<feature type="domain" description="Cytochrome c" evidence="7">
    <location>
        <begin position="301"/>
        <end position="426"/>
    </location>
</feature>
<evidence type="ECO:0000256" key="5">
    <source>
        <dbReference type="SAM" id="MobiDB-lite"/>
    </source>
</evidence>
<dbReference type="AlphaFoldDB" id="A0A518B2X2"/>
<reference evidence="8 9" key="1">
    <citation type="submission" date="2019-02" db="EMBL/GenBank/DDBJ databases">
        <title>Deep-cultivation of Planctomycetes and their phenomic and genomic characterization uncovers novel biology.</title>
        <authorList>
            <person name="Wiegand S."/>
            <person name="Jogler M."/>
            <person name="Boedeker C."/>
            <person name="Pinto D."/>
            <person name="Vollmers J."/>
            <person name="Rivas-Marin E."/>
            <person name="Kohn T."/>
            <person name="Peeters S.H."/>
            <person name="Heuer A."/>
            <person name="Rast P."/>
            <person name="Oberbeckmann S."/>
            <person name="Bunk B."/>
            <person name="Jeske O."/>
            <person name="Meyerdierks A."/>
            <person name="Storesund J.E."/>
            <person name="Kallscheuer N."/>
            <person name="Luecker S."/>
            <person name="Lage O.M."/>
            <person name="Pohl T."/>
            <person name="Merkel B.J."/>
            <person name="Hornburger P."/>
            <person name="Mueller R.-W."/>
            <person name="Bruemmer F."/>
            <person name="Labrenz M."/>
            <person name="Spormann A.M."/>
            <person name="Op den Camp H."/>
            <person name="Overmann J."/>
            <person name="Amann R."/>
            <person name="Jetten M.S.M."/>
            <person name="Mascher T."/>
            <person name="Medema M.H."/>
            <person name="Devos D.P."/>
            <person name="Kaster A.-K."/>
            <person name="Ovreas L."/>
            <person name="Rohde M."/>
            <person name="Galperin M.Y."/>
            <person name="Jogler C."/>
        </authorList>
    </citation>
    <scope>NUCLEOTIDE SEQUENCE [LARGE SCALE GENOMIC DNA]</scope>
    <source>
        <strain evidence="8 9">Pan216</strain>
    </source>
</reference>
<dbReference type="GO" id="GO:0020037">
    <property type="term" value="F:heme binding"/>
    <property type="evidence" value="ECO:0007669"/>
    <property type="project" value="InterPro"/>
</dbReference>
<accession>A0A518B2X2</accession>
<protein>
    <submittedName>
        <fullName evidence="8">Cytochrome c551 peroxidase</fullName>
        <ecNumber evidence="8">1.11.1.5</ecNumber>
    </submittedName>
</protein>
<dbReference type="InterPro" id="IPR036909">
    <property type="entry name" value="Cyt_c-like_dom_sf"/>
</dbReference>
<keyword evidence="6" id="KW-0812">Transmembrane</keyword>
<evidence type="ECO:0000256" key="6">
    <source>
        <dbReference type="SAM" id="Phobius"/>
    </source>
</evidence>
<dbReference type="KEGG" id="knv:Pan216_21470"/>
<gene>
    <name evidence="8" type="primary">ccp_2</name>
    <name evidence="8" type="ORF">Pan216_21470</name>
</gene>
<dbReference type="PANTHER" id="PTHR30600">
    <property type="entry name" value="CYTOCHROME C PEROXIDASE-RELATED"/>
    <property type="match status" value="1"/>
</dbReference>
<dbReference type="GO" id="GO:0046872">
    <property type="term" value="F:metal ion binding"/>
    <property type="evidence" value="ECO:0007669"/>
    <property type="project" value="UniProtKB-KW"/>
</dbReference>
<feature type="transmembrane region" description="Helical" evidence="6">
    <location>
        <begin position="20"/>
        <end position="42"/>
    </location>
</feature>
<keyword evidence="8" id="KW-0560">Oxidoreductase</keyword>
<keyword evidence="3 4" id="KW-0408">Iron</keyword>
<dbReference type="OrthoDB" id="9805202at2"/>
<keyword evidence="8" id="KW-0575">Peroxidase</keyword>
<keyword evidence="6" id="KW-1133">Transmembrane helix</keyword>
<dbReference type="EMBL" id="CP036279">
    <property type="protein sequence ID" value="QDU61292.1"/>
    <property type="molecule type" value="Genomic_DNA"/>
</dbReference>
<dbReference type="EC" id="1.11.1.5" evidence="8"/>
<evidence type="ECO:0000256" key="1">
    <source>
        <dbReference type="ARBA" id="ARBA00022617"/>
    </source>
</evidence>
<name>A0A518B2X2_9BACT</name>
<feature type="domain" description="Cytochrome c" evidence="7">
    <location>
        <begin position="47"/>
        <end position="287"/>
    </location>
</feature>
<dbReference type="InterPro" id="IPR009056">
    <property type="entry name" value="Cyt_c-like_dom"/>
</dbReference>
<keyword evidence="6" id="KW-0472">Membrane</keyword>
<sequence>MTSSRRSPSIRRPRRKSRRLLRIGAGIAQFVLFVAVACAMLAGPSEATLRQGEELFVHEWQPNDPLARNGDGLGPVFNAKSCVECHFQGGVGGAGPNKHNVTAYEILPTAQRPQRLSGVIHASATDVSYRETTEQLRSLFPVEPGGPIRVNCATITPDFDPLRMTEINTPPLFGLGLIDNINSFTVQGHHFSKAIKKIGSELQLEFDAVSVGTPRILDDGRFGRFGWKGQFANLEEFVAAACAMELGLSNPLKRQPVPGKPNESDTARLDMDRQQLRSLVAFVRHLPRPEQVMPEDTAERQIIERGEHLFTSIGCAQCHTPTLGGIEGLYSDLSLHRLTEPDNASYREPVPRDPIGPDRHPSADEWKTPPLWGVADSAPYFHDGGSPTLESAIHRHAGASRKVTEQYKQLEKEDRVALIKFLKSLRAPVMPAVGEGTLVLKPQ</sequence>
<proteinExistence type="predicted"/>
<dbReference type="PROSITE" id="PS51007">
    <property type="entry name" value="CYTC"/>
    <property type="match status" value="2"/>
</dbReference>
<evidence type="ECO:0000259" key="7">
    <source>
        <dbReference type="PROSITE" id="PS51007"/>
    </source>
</evidence>
<dbReference type="Gene3D" id="1.10.760.10">
    <property type="entry name" value="Cytochrome c-like domain"/>
    <property type="match status" value="1"/>
</dbReference>
<dbReference type="GO" id="GO:0009055">
    <property type="term" value="F:electron transfer activity"/>
    <property type="evidence" value="ECO:0007669"/>
    <property type="project" value="InterPro"/>
</dbReference>